<protein>
    <submittedName>
        <fullName evidence="2">Uncharacterized protein</fullName>
    </submittedName>
</protein>
<feature type="chain" id="PRO_5011795964" evidence="1">
    <location>
        <begin position="21"/>
        <end position="99"/>
    </location>
</feature>
<keyword evidence="1" id="KW-0732">Signal</keyword>
<evidence type="ECO:0000313" key="3">
    <source>
        <dbReference type="Proteomes" id="UP000199400"/>
    </source>
</evidence>
<accession>A0A1I2GT88</accession>
<proteinExistence type="predicted"/>
<organism evidence="2 3">
    <name type="scientific">Nannocystis exedens</name>
    <dbReference type="NCBI Taxonomy" id="54"/>
    <lineage>
        <taxon>Bacteria</taxon>
        <taxon>Pseudomonadati</taxon>
        <taxon>Myxococcota</taxon>
        <taxon>Polyangia</taxon>
        <taxon>Nannocystales</taxon>
        <taxon>Nannocystaceae</taxon>
        <taxon>Nannocystis</taxon>
    </lineage>
</organism>
<feature type="signal peptide" evidence="1">
    <location>
        <begin position="1"/>
        <end position="20"/>
    </location>
</feature>
<evidence type="ECO:0000256" key="1">
    <source>
        <dbReference type="SAM" id="SignalP"/>
    </source>
</evidence>
<gene>
    <name evidence="2" type="ORF">SAMN02745121_07479</name>
</gene>
<sequence>MSKKLLFSLPVLAVVSGLFAAPRPVHSAQFKCEAAYTATREECHDTPFGEVCVPGFKEGRYIAYGSDCGECFATGRHDATSAGDWSITSEWDRQCDIVN</sequence>
<reference evidence="3" key="1">
    <citation type="submission" date="2016-10" db="EMBL/GenBank/DDBJ databases">
        <authorList>
            <person name="Varghese N."/>
            <person name="Submissions S."/>
        </authorList>
    </citation>
    <scope>NUCLEOTIDE SEQUENCE [LARGE SCALE GENOMIC DNA]</scope>
    <source>
        <strain evidence="3">ATCC 25963</strain>
    </source>
</reference>
<evidence type="ECO:0000313" key="2">
    <source>
        <dbReference type="EMBL" id="SFF20037.1"/>
    </source>
</evidence>
<dbReference type="AlphaFoldDB" id="A0A1I2GT88"/>
<dbReference type="RefSeq" id="WP_096327079.1">
    <property type="nucleotide sequence ID" value="NZ_FOMX01000034.1"/>
</dbReference>
<keyword evidence="3" id="KW-1185">Reference proteome</keyword>
<name>A0A1I2GT88_9BACT</name>
<dbReference type="EMBL" id="FOMX01000034">
    <property type="protein sequence ID" value="SFF20037.1"/>
    <property type="molecule type" value="Genomic_DNA"/>
</dbReference>
<dbReference type="Proteomes" id="UP000199400">
    <property type="component" value="Unassembled WGS sequence"/>
</dbReference>